<proteinExistence type="predicted"/>
<dbReference type="EMBL" id="FMXR01000009">
    <property type="protein sequence ID" value="SDB18059.1"/>
    <property type="molecule type" value="Genomic_DNA"/>
</dbReference>
<dbReference type="InterPro" id="IPR006674">
    <property type="entry name" value="HD_domain"/>
</dbReference>
<evidence type="ECO:0000259" key="1">
    <source>
        <dbReference type="SMART" id="SM00471"/>
    </source>
</evidence>
<dbReference type="STRING" id="1732.SAMN02910417_01331"/>
<dbReference type="AlphaFoldDB" id="A0A1G6BBZ3"/>
<dbReference type="OrthoDB" id="1764966at2"/>
<sequence>MQFIKNEDLKAGIRLARPIFDKNGTLLYDRGSALTSGNIPSIRKFGFPGLFVLEPAEPIPPITQEELEYERFQSIVLHRISEDFHSLHNAHAPENMDTLTTQIMNLYGNFSHRMIFVQDLRSEEDALYKHSLNVAILCARLANEMKLDVMSKYSVIYAALLHDIGLDSDIARHRKRLIDFSNDIPEIFTPEMEYYFKIDYEDRNSGYEILHAEYNDYELPDKALNIMHQFNHVFFHPQMPLNERLAEFWEPETHILHVANMFDVLTCMNSFHEPLSFMRAIRYLKKHKDFYDSNVVNALCRSLSILPAGACVDLNNGDKGVVLAENIEDFEFPVIFSFNSKKLIDLSQSDSQNEHWIIDNMRMMDNRPKMDAETLKHFIADPGLINTTRMIQKKLLASHERLAKQGIVI</sequence>
<reference evidence="2 3" key="1">
    <citation type="submission" date="2016-10" db="EMBL/GenBank/DDBJ databases">
        <authorList>
            <person name="de Groot N.N."/>
        </authorList>
    </citation>
    <scope>NUCLEOTIDE SEQUENCE [LARGE SCALE GENOMIC DNA]</scope>
    <source>
        <strain evidence="2 3">DSM 3217</strain>
    </source>
</reference>
<keyword evidence="3" id="KW-1185">Reference proteome</keyword>
<feature type="domain" description="HD/PDEase" evidence="1">
    <location>
        <begin position="123"/>
        <end position="274"/>
    </location>
</feature>
<name>A0A1G6BBZ3_EUBOX</name>
<dbReference type="Gene3D" id="1.10.3210.10">
    <property type="entry name" value="Hypothetical protein af1432"/>
    <property type="match status" value="1"/>
</dbReference>
<dbReference type="InterPro" id="IPR003607">
    <property type="entry name" value="HD/PDEase_dom"/>
</dbReference>
<accession>A0A1G6BBZ3</accession>
<dbReference type="SMART" id="SM00471">
    <property type="entry name" value="HDc"/>
    <property type="match status" value="1"/>
</dbReference>
<dbReference type="Proteomes" id="UP000199228">
    <property type="component" value="Unassembled WGS sequence"/>
</dbReference>
<dbReference type="RefSeq" id="WP_090173496.1">
    <property type="nucleotide sequence ID" value="NZ_FMXR01000009.1"/>
</dbReference>
<gene>
    <name evidence="2" type="ORF">SAMN02910417_01331</name>
</gene>
<evidence type="ECO:0000313" key="3">
    <source>
        <dbReference type="Proteomes" id="UP000199228"/>
    </source>
</evidence>
<evidence type="ECO:0000313" key="2">
    <source>
        <dbReference type="EMBL" id="SDB18059.1"/>
    </source>
</evidence>
<dbReference type="CDD" id="cd00077">
    <property type="entry name" value="HDc"/>
    <property type="match status" value="1"/>
</dbReference>
<organism evidence="2 3">
    <name type="scientific">Eubacterium oxidoreducens</name>
    <dbReference type="NCBI Taxonomy" id="1732"/>
    <lineage>
        <taxon>Bacteria</taxon>
        <taxon>Bacillati</taxon>
        <taxon>Bacillota</taxon>
        <taxon>Clostridia</taxon>
        <taxon>Eubacteriales</taxon>
        <taxon>Eubacteriaceae</taxon>
        <taxon>Eubacterium</taxon>
    </lineage>
</organism>
<dbReference type="Pfam" id="PF01966">
    <property type="entry name" value="HD"/>
    <property type="match status" value="1"/>
</dbReference>
<dbReference type="SUPFAM" id="SSF109604">
    <property type="entry name" value="HD-domain/PDEase-like"/>
    <property type="match status" value="1"/>
</dbReference>
<dbReference type="PANTHER" id="PTHR43155:SF2">
    <property type="entry name" value="CYCLIC DI-GMP PHOSPHODIESTERASE PA4108"/>
    <property type="match status" value="1"/>
</dbReference>
<protein>
    <submittedName>
        <fullName evidence="2">HD domain-containing protein</fullName>
    </submittedName>
</protein>
<dbReference type="PANTHER" id="PTHR43155">
    <property type="entry name" value="CYCLIC DI-GMP PHOSPHODIESTERASE PA4108-RELATED"/>
    <property type="match status" value="1"/>
</dbReference>